<dbReference type="AlphaFoldDB" id="A0A2S1FHZ9"/>
<feature type="domain" description="Transposase DDE" evidence="1">
    <location>
        <begin position="32"/>
        <end position="140"/>
    </location>
</feature>
<protein>
    <submittedName>
        <fullName evidence="2">Transposase</fullName>
    </submittedName>
</protein>
<geneLocation type="plasmid" evidence="2">
    <name>pE3SP1</name>
</geneLocation>
<evidence type="ECO:0000313" key="2">
    <source>
        <dbReference type="EMBL" id="AWD72111.1"/>
    </source>
</evidence>
<proteinExistence type="predicted"/>
<gene>
    <name evidence="2" type="ORF">pE3SP1_p080</name>
</gene>
<dbReference type="EMBL" id="MG869617">
    <property type="protein sequence ID" value="AWD72111.1"/>
    <property type="molecule type" value="Genomic_DNA"/>
</dbReference>
<dbReference type="InterPro" id="IPR053172">
    <property type="entry name" value="Tn903_transposase"/>
</dbReference>
<dbReference type="PANTHER" id="PTHR34631:SF3">
    <property type="entry name" value="ISSOD12 TRANSPOSASE TNPA_ISSOD12"/>
    <property type="match status" value="1"/>
</dbReference>
<dbReference type="InterPro" id="IPR053520">
    <property type="entry name" value="Transposase_Tn903"/>
</dbReference>
<accession>A0A2S1FHZ9</accession>
<keyword evidence="2" id="KW-0614">Plasmid</keyword>
<dbReference type="NCBIfam" id="NF033579">
    <property type="entry name" value="transpos_IS5_2"/>
    <property type="match status" value="1"/>
</dbReference>
<evidence type="ECO:0000259" key="1">
    <source>
        <dbReference type="Pfam" id="PF13737"/>
    </source>
</evidence>
<dbReference type="InterPro" id="IPR025668">
    <property type="entry name" value="Tnp_DDE_dom"/>
</dbReference>
<organism evidence="2">
    <name type="scientific">Polaromonas sp. E3S</name>
    <dbReference type="NCBI Taxonomy" id="1840265"/>
    <lineage>
        <taxon>Bacteria</taxon>
        <taxon>Pseudomonadati</taxon>
        <taxon>Pseudomonadota</taxon>
        <taxon>Betaproteobacteria</taxon>
        <taxon>Burkholderiales</taxon>
        <taxon>Comamonadaceae</taxon>
        <taxon>Polaromonas</taxon>
    </lineage>
</organism>
<name>A0A2S1FHZ9_9BURK</name>
<reference evidence="2" key="1">
    <citation type="submission" date="2018-01" db="EMBL/GenBank/DDBJ databases">
        <title>Plasmids of psychrophilic Polaromonas spp. isolated from Arctic and Antarctic glaciers.</title>
        <authorList>
            <person name="Dziewit L."/>
            <person name="Ciok A."/>
        </authorList>
    </citation>
    <scope>NUCLEOTIDE SEQUENCE</scope>
    <source>
        <plasmid evidence="2">pE3SP1</plasmid>
    </source>
</reference>
<dbReference type="PANTHER" id="PTHR34631">
    <property type="match status" value="1"/>
</dbReference>
<dbReference type="Pfam" id="PF13737">
    <property type="entry name" value="DDE_Tnp_1_5"/>
    <property type="match status" value="1"/>
</dbReference>
<sequence>MPNKHNEDRRHHIAKKSMKVTNWAEYNAGLRRRVSLTLWVTDEAIAAWQAPARLTRGGQSHYSDTAIETNLLIRAAFRMPLRQAQRLMMSVFELLEVGLAVPDFSTVSRRSAKLPSISLGRLPTGPLHVVIDSTGLKVFGAGQWLAEKHGQRSRRCWRKLHLALDANTNQIVACVLTSQDMDDPSQVGPLLDQIPADIEINQVTADGAYDGEATCKTILDRQGDITVVIPPRASALPSQADGSIVTQRDAHVLMMESLGRLGWQEAAGYGKRSLVETAMGALQDHYWSPTAFAPTGCTAVRSGHRGGGPEPHDGARTPELRACCNRYRIDSGIKTKARLFADPCNNASLTT</sequence>